<organism evidence="1">
    <name type="scientific">bioreactor metagenome</name>
    <dbReference type="NCBI Taxonomy" id="1076179"/>
    <lineage>
        <taxon>unclassified sequences</taxon>
        <taxon>metagenomes</taxon>
        <taxon>ecological metagenomes</taxon>
    </lineage>
</organism>
<accession>A0A645FFS6</accession>
<sequence length="90" mass="10499">MEIITSIVFLLIIGGLLLFEHEKNKARELGKKAGKAEVLREVSEVFVAISENARDPTKAMSLFKKYILPIYERHNIEFIYKIESYFHIEQ</sequence>
<name>A0A645FFS6_9ZZZZ</name>
<evidence type="ECO:0000313" key="1">
    <source>
        <dbReference type="EMBL" id="MPN12342.1"/>
    </source>
</evidence>
<protein>
    <submittedName>
        <fullName evidence="1">Uncharacterized protein</fullName>
    </submittedName>
</protein>
<reference evidence="1" key="1">
    <citation type="submission" date="2019-08" db="EMBL/GenBank/DDBJ databases">
        <authorList>
            <person name="Kucharzyk K."/>
            <person name="Murdoch R.W."/>
            <person name="Higgins S."/>
            <person name="Loffler F."/>
        </authorList>
    </citation>
    <scope>NUCLEOTIDE SEQUENCE</scope>
</reference>
<proteinExistence type="predicted"/>
<dbReference type="AlphaFoldDB" id="A0A645FFS6"/>
<comment type="caution">
    <text evidence="1">The sequence shown here is derived from an EMBL/GenBank/DDBJ whole genome shotgun (WGS) entry which is preliminary data.</text>
</comment>
<dbReference type="EMBL" id="VSSQ01058675">
    <property type="protein sequence ID" value="MPN12342.1"/>
    <property type="molecule type" value="Genomic_DNA"/>
</dbReference>
<gene>
    <name evidence="1" type="ORF">SDC9_159658</name>
</gene>